<dbReference type="AlphaFoldDB" id="A0A0C2SCC0"/>
<dbReference type="Proteomes" id="UP000054549">
    <property type="component" value="Unassembled WGS sequence"/>
</dbReference>
<protein>
    <submittedName>
        <fullName evidence="2">Uncharacterized protein</fullName>
    </submittedName>
</protein>
<keyword evidence="3" id="KW-1185">Reference proteome</keyword>
<sequence>MRLSVSRIHRVTSSIPAATDLLFASESATACNPGDTLRVPCNDPSPAFHSLIVPSNSDPEANSLPSGANPNTVPPPWWEAIRRFVGIISAVMISTRH</sequence>
<evidence type="ECO:0000313" key="2">
    <source>
        <dbReference type="EMBL" id="KIL60555.1"/>
    </source>
</evidence>
<feature type="region of interest" description="Disordered" evidence="1">
    <location>
        <begin position="53"/>
        <end position="72"/>
    </location>
</feature>
<dbReference type="EMBL" id="KN818297">
    <property type="protein sequence ID" value="KIL60555.1"/>
    <property type="molecule type" value="Genomic_DNA"/>
</dbReference>
<gene>
    <name evidence="2" type="ORF">M378DRAFT_168040</name>
</gene>
<evidence type="ECO:0000256" key="1">
    <source>
        <dbReference type="SAM" id="MobiDB-lite"/>
    </source>
</evidence>
<organism evidence="2 3">
    <name type="scientific">Amanita muscaria (strain Koide BX008)</name>
    <dbReference type="NCBI Taxonomy" id="946122"/>
    <lineage>
        <taxon>Eukaryota</taxon>
        <taxon>Fungi</taxon>
        <taxon>Dikarya</taxon>
        <taxon>Basidiomycota</taxon>
        <taxon>Agaricomycotina</taxon>
        <taxon>Agaricomycetes</taxon>
        <taxon>Agaricomycetidae</taxon>
        <taxon>Agaricales</taxon>
        <taxon>Pluteineae</taxon>
        <taxon>Amanitaceae</taxon>
        <taxon>Amanita</taxon>
    </lineage>
</organism>
<feature type="compositionally biased region" description="Polar residues" evidence="1">
    <location>
        <begin position="53"/>
        <end position="71"/>
    </location>
</feature>
<evidence type="ECO:0000313" key="3">
    <source>
        <dbReference type="Proteomes" id="UP000054549"/>
    </source>
</evidence>
<accession>A0A0C2SCC0</accession>
<proteinExistence type="predicted"/>
<name>A0A0C2SCC0_AMAMK</name>
<dbReference type="HOGENOM" id="CLU_2346231_0_0_1"/>
<dbReference type="InParanoid" id="A0A0C2SCC0"/>
<reference evidence="2 3" key="1">
    <citation type="submission" date="2014-04" db="EMBL/GenBank/DDBJ databases">
        <title>Evolutionary Origins and Diversification of the Mycorrhizal Mutualists.</title>
        <authorList>
            <consortium name="DOE Joint Genome Institute"/>
            <consortium name="Mycorrhizal Genomics Consortium"/>
            <person name="Kohler A."/>
            <person name="Kuo A."/>
            <person name="Nagy L.G."/>
            <person name="Floudas D."/>
            <person name="Copeland A."/>
            <person name="Barry K.W."/>
            <person name="Cichocki N."/>
            <person name="Veneault-Fourrey C."/>
            <person name="LaButti K."/>
            <person name="Lindquist E.A."/>
            <person name="Lipzen A."/>
            <person name="Lundell T."/>
            <person name="Morin E."/>
            <person name="Murat C."/>
            <person name="Riley R."/>
            <person name="Ohm R."/>
            <person name="Sun H."/>
            <person name="Tunlid A."/>
            <person name="Henrissat B."/>
            <person name="Grigoriev I.V."/>
            <person name="Hibbett D.S."/>
            <person name="Martin F."/>
        </authorList>
    </citation>
    <scope>NUCLEOTIDE SEQUENCE [LARGE SCALE GENOMIC DNA]</scope>
    <source>
        <strain evidence="2 3">Koide BX008</strain>
    </source>
</reference>